<proteinExistence type="predicted"/>
<dbReference type="AlphaFoldDB" id="A0A6P0BBJ0"/>
<gene>
    <name evidence="2" type="ORF">GR204_25210</name>
</gene>
<comment type="caution">
    <text evidence="2">The sequence shown here is derived from an EMBL/GenBank/DDBJ whole genome shotgun (WGS) entry which is preliminary data.</text>
</comment>
<dbReference type="SUPFAM" id="SSF54427">
    <property type="entry name" value="NTF2-like"/>
    <property type="match status" value="1"/>
</dbReference>
<dbReference type="InterPro" id="IPR032710">
    <property type="entry name" value="NTF2-like_dom_sf"/>
</dbReference>
<dbReference type="EMBL" id="WUEZ01000033">
    <property type="protein sequence ID" value="NEI37239.1"/>
    <property type="molecule type" value="Genomic_DNA"/>
</dbReference>
<reference evidence="2 3" key="1">
    <citation type="submission" date="2019-12" db="EMBL/GenBank/DDBJ databases">
        <title>Rhizobium genotypes associated with high levels of biological nitrogen fixation by grain legumes in a temperate-maritime cropping system.</title>
        <authorList>
            <person name="Maluk M."/>
            <person name="Francesc Ferrando Molina F."/>
            <person name="Lopez Del Egido L."/>
            <person name="Lafos M."/>
            <person name="Langarica-Fuentes A."/>
            <person name="Gebre Yohannes G."/>
            <person name="Young M.W."/>
            <person name="Martin P."/>
            <person name="Gantlett R."/>
            <person name="Kenicer G."/>
            <person name="Hawes C."/>
            <person name="Begg G.S."/>
            <person name="Quilliam R.S."/>
            <person name="Squire G.R."/>
            <person name="Poole P.S."/>
            <person name="Young P.W."/>
            <person name="Iannetta P.M."/>
            <person name="James E.K."/>
        </authorList>
    </citation>
    <scope>NUCLEOTIDE SEQUENCE [LARGE SCALE GENOMIC DNA]</scope>
    <source>
        <strain evidence="2 3">JHI1096</strain>
    </source>
</reference>
<dbReference type="SUPFAM" id="SSF51182">
    <property type="entry name" value="RmlC-like cupins"/>
    <property type="match status" value="1"/>
</dbReference>
<dbReference type="InterPro" id="IPR010424">
    <property type="entry name" value="EutQ"/>
</dbReference>
<dbReference type="InterPro" id="IPR027843">
    <property type="entry name" value="DUF4440"/>
</dbReference>
<protein>
    <submittedName>
        <fullName evidence="2">DUF4440 domain-containing protein</fullName>
    </submittedName>
</protein>
<dbReference type="CDD" id="cd20299">
    <property type="entry name" value="cupin_YP766765-like"/>
    <property type="match status" value="1"/>
</dbReference>
<accession>A0A6P0BBJ0</accession>
<name>A0A6P0BBJ0_RHILE</name>
<evidence type="ECO:0000313" key="3">
    <source>
        <dbReference type="Proteomes" id="UP000471560"/>
    </source>
</evidence>
<dbReference type="Gene3D" id="2.60.120.10">
    <property type="entry name" value="Jelly Rolls"/>
    <property type="match status" value="1"/>
</dbReference>
<sequence length="210" mass="23060">MVSNNPIQIAACITQDWVLVTPERGPIPAQAILSAIESGVLSHDTMTKTTHHVHLLGNVATVAGRTRACSPLIDERSWRAGFPRYLCTRRWRKTMKVRKFTITDVALERSPGQQADIFVGNLVDERQGGPITIGYGRYAPDQSLTETIEVDDVMIVLEGRLTVSTDLGTVTAGPGEIVYMPKGEAVTLRSHDEGALTAYVTYPHWRPAHA</sequence>
<dbReference type="Pfam" id="PF06249">
    <property type="entry name" value="EutQ"/>
    <property type="match status" value="1"/>
</dbReference>
<evidence type="ECO:0000313" key="2">
    <source>
        <dbReference type="EMBL" id="NEI37239.1"/>
    </source>
</evidence>
<dbReference type="Pfam" id="PF14534">
    <property type="entry name" value="DUF4440"/>
    <property type="match status" value="1"/>
</dbReference>
<dbReference type="Proteomes" id="UP000471560">
    <property type="component" value="Unassembled WGS sequence"/>
</dbReference>
<dbReference type="InterPro" id="IPR014710">
    <property type="entry name" value="RmlC-like_jellyroll"/>
</dbReference>
<organism evidence="2 3">
    <name type="scientific">Rhizobium leguminosarum</name>
    <dbReference type="NCBI Taxonomy" id="384"/>
    <lineage>
        <taxon>Bacteria</taxon>
        <taxon>Pseudomonadati</taxon>
        <taxon>Pseudomonadota</taxon>
        <taxon>Alphaproteobacteria</taxon>
        <taxon>Hyphomicrobiales</taxon>
        <taxon>Rhizobiaceae</taxon>
        <taxon>Rhizobium/Agrobacterium group</taxon>
        <taxon>Rhizobium</taxon>
    </lineage>
</organism>
<dbReference type="InterPro" id="IPR011051">
    <property type="entry name" value="RmlC_Cupin_sf"/>
</dbReference>
<evidence type="ECO:0000259" key="1">
    <source>
        <dbReference type="Pfam" id="PF14534"/>
    </source>
</evidence>
<feature type="domain" description="DUF4440" evidence="1">
    <location>
        <begin position="1"/>
        <end position="93"/>
    </location>
</feature>